<sequence>MPATVRQVENALALLEFFAARKRPATLADVAGHFGWPRSSTFNLLATLAEGGWLYEPRARGGYYPTPRWQALAGEIAEGEPAPERLAALVRRISAQTGETAWASAPSGQHAVFLEVAESEAGIRYAARQGARVPIHLTASGQALLSQMPERDREAILRKAGFEVRGPAAARDLAEVRAQIAAGRARGWFRSASYWSADLGGVSIPVAVEGRVFSLTVAGPLFRVAEKEEAHARLLHRAVAEAFGADHAARTLTAMHVLT</sequence>
<evidence type="ECO:0000256" key="1">
    <source>
        <dbReference type="ARBA" id="ARBA00023015"/>
    </source>
</evidence>
<feature type="domain" description="HTH iclR-type" evidence="4">
    <location>
        <begin position="5"/>
        <end position="67"/>
    </location>
</feature>
<dbReference type="Pfam" id="PF01614">
    <property type="entry name" value="IclR_C"/>
    <property type="match status" value="1"/>
</dbReference>
<dbReference type="GO" id="GO:0003700">
    <property type="term" value="F:DNA-binding transcription factor activity"/>
    <property type="evidence" value="ECO:0007669"/>
    <property type="project" value="TreeGrafter"/>
</dbReference>
<dbReference type="Pfam" id="PF09339">
    <property type="entry name" value="HTH_IclR"/>
    <property type="match status" value="1"/>
</dbReference>
<dbReference type="OrthoDB" id="9807558at2"/>
<evidence type="ECO:0000313" key="6">
    <source>
        <dbReference type="EMBL" id="SFI20064.1"/>
    </source>
</evidence>
<dbReference type="RefSeq" id="WP_092859891.1">
    <property type="nucleotide sequence ID" value="NZ_FOQH01000005.1"/>
</dbReference>
<evidence type="ECO:0000256" key="2">
    <source>
        <dbReference type="ARBA" id="ARBA00023125"/>
    </source>
</evidence>
<gene>
    <name evidence="6" type="ORF">SAMN05216258_10536</name>
</gene>
<dbReference type="InterPro" id="IPR029016">
    <property type="entry name" value="GAF-like_dom_sf"/>
</dbReference>
<dbReference type="InterPro" id="IPR036390">
    <property type="entry name" value="WH_DNA-bd_sf"/>
</dbReference>
<dbReference type="PANTHER" id="PTHR30136:SF35">
    <property type="entry name" value="HTH-TYPE TRANSCRIPTIONAL REGULATOR RV1719"/>
    <property type="match status" value="1"/>
</dbReference>
<organism evidence="6 7">
    <name type="scientific">Albimonas pacifica</name>
    <dbReference type="NCBI Taxonomy" id="1114924"/>
    <lineage>
        <taxon>Bacteria</taxon>
        <taxon>Pseudomonadati</taxon>
        <taxon>Pseudomonadota</taxon>
        <taxon>Alphaproteobacteria</taxon>
        <taxon>Rhodobacterales</taxon>
        <taxon>Paracoccaceae</taxon>
        <taxon>Albimonas</taxon>
    </lineage>
</organism>
<dbReference type="InterPro" id="IPR036388">
    <property type="entry name" value="WH-like_DNA-bd_sf"/>
</dbReference>
<dbReference type="SMART" id="SM00346">
    <property type="entry name" value="HTH_ICLR"/>
    <property type="match status" value="1"/>
</dbReference>
<dbReference type="STRING" id="1114924.SAMN05216258_10536"/>
<dbReference type="EMBL" id="FOQH01000005">
    <property type="protein sequence ID" value="SFI20064.1"/>
    <property type="molecule type" value="Genomic_DNA"/>
</dbReference>
<keyword evidence="2" id="KW-0238">DNA-binding</keyword>
<dbReference type="GO" id="GO:0045892">
    <property type="term" value="P:negative regulation of DNA-templated transcription"/>
    <property type="evidence" value="ECO:0007669"/>
    <property type="project" value="TreeGrafter"/>
</dbReference>
<dbReference type="SUPFAM" id="SSF46785">
    <property type="entry name" value="Winged helix' DNA-binding domain"/>
    <property type="match status" value="1"/>
</dbReference>
<dbReference type="InterPro" id="IPR050707">
    <property type="entry name" value="HTH_MetabolicPath_Reg"/>
</dbReference>
<dbReference type="Gene3D" id="1.10.10.10">
    <property type="entry name" value="Winged helix-like DNA-binding domain superfamily/Winged helix DNA-binding domain"/>
    <property type="match status" value="1"/>
</dbReference>
<dbReference type="AlphaFoldDB" id="A0A1I3G9H5"/>
<feature type="domain" description="IclR-ED" evidence="5">
    <location>
        <begin position="68"/>
        <end position="249"/>
    </location>
</feature>
<dbReference type="PANTHER" id="PTHR30136">
    <property type="entry name" value="HELIX-TURN-HELIX TRANSCRIPTIONAL REGULATOR, ICLR FAMILY"/>
    <property type="match status" value="1"/>
</dbReference>
<reference evidence="6 7" key="1">
    <citation type="submission" date="2016-10" db="EMBL/GenBank/DDBJ databases">
        <authorList>
            <person name="de Groot N.N."/>
        </authorList>
    </citation>
    <scope>NUCLEOTIDE SEQUENCE [LARGE SCALE GENOMIC DNA]</scope>
    <source>
        <strain evidence="6 7">CGMCC 1.11030</strain>
    </source>
</reference>
<keyword evidence="1" id="KW-0805">Transcription regulation</keyword>
<dbReference type="InterPro" id="IPR014757">
    <property type="entry name" value="Tscrpt_reg_IclR_C"/>
</dbReference>
<evidence type="ECO:0000313" key="7">
    <source>
        <dbReference type="Proteomes" id="UP000199377"/>
    </source>
</evidence>
<name>A0A1I3G9H5_9RHOB</name>
<evidence type="ECO:0000259" key="4">
    <source>
        <dbReference type="PROSITE" id="PS51077"/>
    </source>
</evidence>
<dbReference type="GO" id="GO:0003677">
    <property type="term" value="F:DNA binding"/>
    <property type="evidence" value="ECO:0007669"/>
    <property type="project" value="UniProtKB-KW"/>
</dbReference>
<proteinExistence type="predicted"/>
<dbReference type="Gene3D" id="3.30.450.40">
    <property type="match status" value="1"/>
</dbReference>
<keyword evidence="3" id="KW-0804">Transcription</keyword>
<keyword evidence="7" id="KW-1185">Reference proteome</keyword>
<dbReference type="PROSITE" id="PS51077">
    <property type="entry name" value="HTH_ICLR"/>
    <property type="match status" value="1"/>
</dbReference>
<accession>A0A1I3G9H5</accession>
<evidence type="ECO:0000259" key="5">
    <source>
        <dbReference type="PROSITE" id="PS51078"/>
    </source>
</evidence>
<dbReference type="Proteomes" id="UP000199377">
    <property type="component" value="Unassembled WGS sequence"/>
</dbReference>
<evidence type="ECO:0000256" key="3">
    <source>
        <dbReference type="ARBA" id="ARBA00023163"/>
    </source>
</evidence>
<dbReference type="PROSITE" id="PS51078">
    <property type="entry name" value="ICLR_ED"/>
    <property type="match status" value="1"/>
</dbReference>
<dbReference type="SUPFAM" id="SSF55781">
    <property type="entry name" value="GAF domain-like"/>
    <property type="match status" value="1"/>
</dbReference>
<protein>
    <submittedName>
        <fullName evidence="6">Transcriptional regulator, IclR family</fullName>
    </submittedName>
</protein>
<dbReference type="InterPro" id="IPR005471">
    <property type="entry name" value="Tscrpt_reg_IclR_N"/>
</dbReference>